<dbReference type="PANTHER" id="PTHR33639">
    <property type="entry name" value="THIOL-DISULFIDE OXIDOREDUCTASE DCC"/>
    <property type="match status" value="1"/>
</dbReference>
<gene>
    <name evidence="1" type="ORF">GCM10011613_26930</name>
</gene>
<sequence length="141" mass="16492">MSTSFPPHVKPGDQIIMFDGVCKLCNAWSRFIIRFDTHKKFKLCAVQSDEGRAILQWFGYPMDYYETMLLVQGSRALEKSDSFIAVIGQLPFPWSLIRVVKIFPKGLRDWCYDRIALNRYSLFGRYDVCVLANPDHEERFI</sequence>
<reference evidence="2" key="1">
    <citation type="journal article" date="2019" name="Int. J. Syst. Evol. Microbiol.">
        <title>The Global Catalogue of Microorganisms (GCM) 10K type strain sequencing project: providing services to taxonomists for standard genome sequencing and annotation.</title>
        <authorList>
            <consortium name="The Broad Institute Genomics Platform"/>
            <consortium name="The Broad Institute Genome Sequencing Center for Infectious Disease"/>
            <person name="Wu L."/>
            <person name="Ma J."/>
        </authorList>
    </citation>
    <scope>NUCLEOTIDE SEQUENCE [LARGE SCALE GENOMIC DNA]</scope>
    <source>
        <strain evidence="2">KCTC 32239</strain>
    </source>
</reference>
<organism evidence="1 2">
    <name type="scientific">Cellvibrio zantedeschiae</name>
    <dbReference type="NCBI Taxonomy" id="1237077"/>
    <lineage>
        <taxon>Bacteria</taxon>
        <taxon>Pseudomonadati</taxon>
        <taxon>Pseudomonadota</taxon>
        <taxon>Gammaproteobacteria</taxon>
        <taxon>Cellvibrionales</taxon>
        <taxon>Cellvibrionaceae</taxon>
        <taxon>Cellvibrio</taxon>
    </lineage>
</organism>
<dbReference type="RefSeq" id="WP_229837925.1">
    <property type="nucleotide sequence ID" value="NZ_BMYZ01000002.1"/>
</dbReference>
<dbReference type="InterPro" id="IPR052927">
    <property type="entry name" value="DCC_oxidoreductase"/>
</dbReference>
<dbReference type="EMBL" id="BMYZ01000002">
    <property type="protein sequence ID" value="GGY80511.1"/>
    <property type="molecule type" value="Genomic_DNA"/>
</dbReference>
<accession>A0ABQ3B6F1</accession>
<dbReference type="InterPro" id="IPR007263">
    <property type="entry name" value="DCC1-like"/>
</dbReference>
<dbReference type="Pfam" id="PF04134">
    <property type="entry name" value="DCC1-like"/>
    <property type="match status" value="1"/>
</dbReference>
<name>A0ABQ3B6F1_9GAMM</name>
<dbReference type="PANTHER" id="PTHR33639:SF2">
    <property type="entry name" value="DUF393 DOMAIN-CONTAINING PROTEIN"/>
    <property type="match status" value="1"/>
</dbReference>
<evidence type="ECO:0000313" key="1">
    <source>
        <dbReference type="EMBL" id="GGY80511.1"/>
    </source>
</evidence>
<dbReference type="Proteomes" id="UP000619761">
    <property type="component" value="Unassembled WGS sequence"/>
</dbReference>
<proteinExistence type="predicted"/>
<evidence type="ECO:0000313" key="2">
    <source>
        <dbReference type="Proteomes" id="UP000619761"/>
    </source>
</evidence>
<protein>
    <submittedName>
        <fullName evidence="1">Thiol-disulfide oxidoreductase</fullName>
    </submittedName>
</protein>
<comment type="caution">
    <text evidence="1">The sequence shown here is derived from an EMBL/GenBank/DDBJ whole genome shotgun (WGS) entry which is preliminary data.</text>
</comment>
<keyword evidence="2" id="KW-1185">Reference proteome</keyword>